<protein>
    <recommendedName>
        <fullName evidence="3">Cytochrome B pre-mRNA-processing protein 6</fullName>
    </recommendedName>
</protein>
<dbReference type="PANTHER" id="PTHR28250:SF1">
    <property type="entry name" value="CYTOCHROME B PRE-MRNA-PROCESSING PROTEIN 6"/>
    <property type="match status" value="1"/>
</dbReference>
<proteinExistence type="predicted"/>
<dbReference type="GO" id="GO:0034551">
    <property type="term" value="P:mitochondrial respiratory chain complex III assembly"/>
    <property type="evidence" value="ECO:0007669"/>
    <property type="project" value="EnsemblFungi"/>
</dbReference>
<dbReference type="InterPro" id="IPR037653">
    <property type="entry name" value="Cbp6"/>
</dbReference>
<name>H2AU56_KAZAF</name>
<dbReference type="PANTHER" id="PTHR28250">
    <property type="entry name" value="CYTOCHROME B PRE-MRNA-PROCESSING PROTEIN 6"/>
    <property type="match status" value="1"/>
</dbReference>
<dbReference type="GO" id="GO:0050821">
    <property type="term" value="P:protein stabilization"/>
    <property type="evidence" value="ECO:0007669"/>
    <property type="project" value="EnsemblFungi"/>
</dbReference>
<dbReference type="GeneID" id="13885864"/>
<reference evidence="1 2" key="1">
    <citation type="journal article" date="2011" name="Proc. Natl. Acad. Sci. U.S.A.">
        <title>Evolutionary erosion of yeast sex chromosomes by mating-type switching accidents.</title>
        <authorList>
            <person name="Gordon J.L."/>
            <person name="Armisen D."/>
            <person name="Proux-Wera E."/>
            <person name="Oheigeartaigh S.S."/>
            <person name="Byrne K.P."/>
            <person name="Wolfe K.H."/>
        </authorList>
    </citation>
    <scope>NUCLEOTIDE SEQUENCE [LARGE SCALE GENOMIC DNA]</scope>
    <source>
        <strain evidence="2">ATCC 22294 / BCRC 22015 / CBS 2517 / CECT 1963 / NBRC 1671 / NRRL Y-8276</strain>
    </source>
</reference>
<sequence>MSTIKEGAKQIVRLLEKLPDERFKHLISFKETQIDRFRRMAGLQLKEHKEANKNASLDDIKDIIKRTKGPLGLKKDVLQKLRATIPQDNYTEQTIKQQIGSLENLIANKHMKYYEVGDKLYQPAGNPKYYQRLLDEIQGKKNETFFTALRTVFFGK</sequence>
<evidence type="ECO:0008006" key="3">
    <source>
        <dbReference type="Google" id="ProtNLM"/>
    </source>
</evidence>
<dbReference type="HOGENOM" id="CLU_149479_0_0_1"/>
<evidence type="ECO:0000313" key="2">
    <source>
        <dbReference type="Proteomes" id="UP000005220"/>
    </source>
</evidence>
<dbReference type="GO" id="GO:0043022">
    <property type="term" value="F:ribosome binding"/>
    <property type="evidence" value="ECO:0007669"/>
    <property type="project" value="EnsemblFungi"/>
</dbReference>
<keyword evidence="2" id="KW-1185">Reference proteome</keyword>
<dbReference type="EMBL" id="HE650824">
    <property type="protein sequence ID" value="CCF57906.1"/>
    <property type="molecule type" value="Genomic_DNA"/>
</dbReference>
<dbReference type="InParanoid" id="H2AU56"/>
<gene>
    <name evidence="1" type="primary">KAFR0D02590</name>
    <name evidence="1" type="ORF">KAFR_0D02590</name>
</gene>
<dbReference type="GO" id="GO:0070131">
    <property type="term" value="P:positive regulation of mitochondrial translation"/>
    <property type="evidence" value="ECO:0007669"/>
    <property type="project" value="EnsemblFungi"/>
</dbReference>
<evidence type="ECO:0000313" key="1">
    <source>
        <dbReference type="EMBL" id="CCF57906.1"/>
    </source>
</evidence>
<dbReference type="GO" id="GO:0061671">
    <property type="term" value="C:Cbp3p-Cbp6 complex"/>
    <property type="evidence" value="ECO:0007669"/>
    <property type="project" value="EnsemblFungi"/>
</dbReference>
<organism evidence="1 2">
    <name type="scientific">Kazachstania africana (strain ATCC 22294 / BCRC 22015 / CBS 2517 / CECT 1963 / NBRC 1671 / NRRL Y-8276)</name>
    <name type="common">Yeast</name>
    <name type="synonym">Kluyveromyces africanus</name>
    <dbReference type="NCBI Taxonomy" id="1071382"/>
    <lineage>
        <taxon>Eukaryota</taxon>
        <taxon>Fungi</taxon>
        <taxon>Dikarya</taxon>
        <taxon>Ascomycota</taxon>
        <taxon>Saccharomycotina</taxon>
        <taxon>Saccharomycetes</taxon>
        <taxon>Saccharomycetales</taxon>
        <taxon>Saccharomycetaceae</taxon>
        <taxon>Kazachstania</taxon>
    </lineage>
</organism>
<dbReference type="KEGG" id="kaf:KAFR_0D02590"/>
<dbReference type="OrthoDB" id="2107880at2759"/>
<dbReference type="AlphaFoldDB" id="H2AU56"/>
<dbReference type="GO" id="GO:0005761">
    <property type="term" value="C:mitochondrial ribosome"/>
    <property type="evidence" value="ECO:0007669"/>
    <property type="project" value="EnsemblFungi"/>
</dbReference>
<dbReference type="eggNOG" id="ENOG502SAQZ">
    <property type="taxonomic scope" value="Eukaryota"/>
</dbReference>
<dbReference type="STRING" id="1071382.H2AU56"/>
<dbReference type="RefSeq" id="XP_003957041.1">
    <property type="nucleotide sequence ID" value="XM_003956992.1"/>
</dbReference>
<dbReference type="Proteomes" id="UP000005220">
    <property type="component" value="Chromosome 4"/>
</dbReference>
<dbReference type="FunCoup" id="H2AU56">
    <property type="interactions" value="167"/>
</dbReference>
<dbReference type="Pfam" id="PF20180">
    <property type="entry name" value="UQCC2_CBP6"/>
    <property type="match status" value="1"/>
</dbReference>
<accession>H2AU56</accession>